<dbReference type="AlphaFoldDB" id="A0A1H3LSI8"/>
<name>A0A1H3LSI8_9RHOB</name>
<dbReference type="STRING" id="1244108.SAMN05444004_102289"/>
<gene>
    <name evidence="1" type="ORF">SAMN05444004_102289</name>
</gene>
<proteinExistence type="predicted"/>
<evidence type="ECO:0000313" key="1">
    <source>
        <dbReference type="EMBL" id="SDY66984.1"/>
    </source>
</evidence>
<evidence type="ECO:0000313" key="2">
    <source>
        <dbReference type="Proteomes" id="UP000198914"/>
    </source>
</evidence>
<keyword evidence="2" id="KW-1185">Reference proteome</keyword>
<reference evidence="2" key="1">
    <citation type="submission" date="2016-10" db="EMBL/GenBank/DDBJ databases">
        <authorList>
            <person name="Varghese N."/>
            <person name="Submissions S."/>
        </authorList>
    </citation>
    <scope>NUCLEOTIDE SEQUENCE [LARGE SCALE GENOMIC DNA]</scope>
    <source>
        <strain evidence="2">DSM 100420</strain>
    </source>
</reference>
<dbReference type="RefSeq" id="WP_092642838.1">
    <property type="nucleotide sequence ID" value="NZ_FNPX01000002.1"/>
</dbReference>
<accession>A0A1H3LSI8</accession>
<dbReference type="Proteomes" id="UP000198914">
    <property type="component" value="Unassembled WGS sequence"/>
</dbReference>
<dbReference type="EMBL" id="FNPX01000002">
    <property type="protein sequence ID" value="SDY66984.1"/>
    <property type="molecule type" value="Genomic_DNA"/>
</dbReference>
<organism evidence="1 2">
    <name type="scientific">Jannaschia faecimaris</name>
    <dbReference type="NCBI Taxonomy" id="1244108"/>
    <lineage>
        <taxon>Bacteria</taxon>
        <taxon>Pseudomonadati</taxon>
        <taxon>Pseudomonadota</taxon>
        <taxon>Alphaproteobacteria</taxon>
        <taxon>Rhodobacterales</taxon>
        <taxon>Roseobacteraceae</taxon>
        <taxon>Jannaschia</taxon>
    </lineage>
</organism>
<sequence length="114" mass="11965">MVRATVEGFEFITLGAQVSHKCEQAGYMGMGATCAGDRSAGIGRAGRIRPLRDPHVAGDAAELAAKLQIDGNAFFLIKVADGQSCLRAAITNRRTMRSDVLMLIGALETAVVSA</sequence>
<dbReference type="OrthoDB" id="9803665at2"/>
<protein>
    <submittedName>
        <fullName evidence="1">Uncharacterized protein</fullName>
    </submittedName>
</protein>